<feature type="transmembrane region" description="Helical" evidence="1">
    <location>
        <begin position="172"/>
        <end position="197"/>
    </location>
</feature>
<evidence type="ECO:0000313" key="3">
    <source>
        <dbReference type="Proteomes" id="UP000004507"/>
    </source>
</evidence>
<comment type="caution">
    <text evidence="2">The sequence shown here is derived from an EMBL/GenBank/DDBJ whole genome shotgun (WGS) entry which is preliminary data.</text>
</comment>
<name>A3V522_9RHOB</name>
<dbReference type="STRING" id="314232.SKA53_14371"/>
<dbReference type="eggNOG" id="COG2177">
    <property type="taxonomic scope" value="Bacteria"/>
</dbReference>
<protein>
    <submittedName>
        <fullName evidence="2">Cell division permease protein FtsX, putative</fullName>
    </submittedName>
</protein>
<reference evidence="2 3" key="1">
    <citation type="submission" date="2006-01" db="EMBL/GenBank/DDBJ databases">
        <authorList>
            <person name="Hagstrom A."/>
            <person name="Ferriera S."/>
            <person name="Johnson J."/>
            <person name="Kravitz S."/>
            <person name="Halpern A."/>
            <person name="Remington K."/>
            <person name="Beeson K."/>
            <person name="Tran B."/>
            <person name="Rogers Y.-H."/>
            <person name="Friedman R."/>
            <person name="Venter J.C."/>
        </authorList>
    </citation>
    <scope>NUCLEOTIDE SEQUENCE [LARGE SCALE GENOMIC DNA]</scope>
    <source>
        <strain evidence="2 3">SKA53</strain>
    </source>
</reference>
<keyword evidence="1" id="KW-0812">Transmembrane</keyword>
<dbReference type="AlphaFoldDB" id="A3V522"/>
<dbReference type="GO" id="GO:0032153">
    <property type="term" value="C:cell division site"/>
    <property type="evidence" value="ECO:0007669"/>
    <property type="project" value="TreeGrafter"/>
</dbReference>
<accession>A3V522</accession>
<sequence length="297" mass="31191">MKTILAFIIGDPLADGAVPSTGVSARLTVFVAGAMAFLAVFALALSLTAGRLADSWADDLAQSATLRLPADLDQTNAALRAAVNVLQTTTGVASARVLDADEQRTLLAPWFGPDIPVESLPLPQLIEILPDDTGYDVAGLRARLQAEVPGAVLDDHGAWREPLLAAAQRLRLLGWSVLALIGAVMAAMITLAAYAALAANAQIIRVLRLVGARDDYIARAFVRRFTLRAGLGAAVGTGLALLVLQSMPVADVVSGTITHFGFIGLDWIWPLAIPVLSAIVAFAATRMAASRRLKDQT</sequence>
<dbReference type="PANTHER" id="PTHR47755">
    <property type="entry name" value="CELL DIVISION PROTEIN FTSX"/>
    <property type="match status" value="1"/>
</dbReference>
<dbReference type="EMBL" id="AAMS01000004">
    <property type="protein sequence ID" value="EAQ06740.1"/>
    <property type="molecule type" value="Genomic_DNA"/>
</dbReference>
<keyword evidence="2" id="KW-0132">Cell division</keyword>
<evidence type="ECO:0000256" key="1">
    <source>
        <dbReference type="SAM" id="Phobius"/>
    </source>
</evidence>
<keyword evidence="1" id="KW-0472">Membrane</keyword>
<dbReference type="Proteomes" id="UP000004507">
    <property type="component" value="Unassembled WGS sequence"/>
</dbReference>
<keyword evidence="2" id="KW-0131">Cell cycle</keyword>
<dbReference type="RefSeq" id="WP_007206813.1">
    <property type="nucleotide sequence ID" value="NZ_CH672414.1"/>
</dbReference>
<dbReference type="GO" id="GO:0016020">
    <property type="term" value="C:membrane"/>
    <property type="evidence" value="ECO:0007669"/>
    <property type="project" value="InterPro"/>
</dbReference>
<dbReference type="PANTHER" id="PTHR47755:SF1">
    <property type="entry name" value="CELL DIVISION PROTEIN FTSX"/>
    <property type="match status" value="1"/>
</dbReference>
<feature type="transmembrane region" description="Helical" evidence="1">
    <location>
        <begin position="267"/>
        <end position="289"/>
    </location>
</feature>
<dbReference type="HOGENOM" id="CLU_067538_1_0_5"/>
<keyword evidence="1" id="KW-1133">Transmembrane helix</keyword>
<proteinExistence type="predicted"/>
<dbReference type="InterPro" id="IPR004513">
    <property type="entry name" value="FtsX"/>
</dbReference>
<organism evidence="2 3">
    <name type="scientific">Yoonia vestfoldensis SKA53</name>
    <dbReference type="NCBI Taxonomy" id="314232"/>
    <lineage>
        <taxon>Bacteria</taxon>
        <taxon>Pseudomonadati</taxon>
        <taxon>Pseudomonadota</taxon>
        <taxon>Alphaproteobacteria</taxon>
        <taxon>Rhodobacterales</taxon>
        <taxon>Paracoccaceae</taxon>
        <taxon>Yoonia</taxon>
    </lineage>
</organism>
<keyword evidence="3" id="KW-1185">Reference proteome</keyword>
<gene>
    <name evidence="2" type="ORF">SKA53_14371</name>
</gene>
<feature type="transmembrane region" description="Helical" evidence="1">
    <location>
        <begin position="229"/>
        <end position="247"/>
    </location>
</feature>
<feature type="transmembrane region" description="Helical" evidence="1">
    <location>
        <begin position="26"/>
        <end position="47"/>
    </location>
</feature>
<dbReference type="OrthoDB" id="9814843at2"/>
<dbReference type="GO" id="GO:0051301">
    <property type="term" value="P:cell division"/>
    <property type="evidence" value="ECO:0007669"/>
    <property type="project" value="UniProtKB-KW"/>
</dbReference>
<evidence type="ECO:0000313" key="2">
    <source>
        <dbReference type="EMBL" id="EAQ06740.1"/>
    </source>
</evidence>